<feature type="compositionally biased region" description="Acidic residues" evidence="1">
    <location>
        <begin position="46"/>
        <end position="55"/>
    </location>
</feature>
<reference evidence="2" key="1">
    <citation type="submission" date="2020-01" db="EMBL/GenBank/DDBJ databases">
        <authorList>
            <person name="Mishra B."/>
        </authorList>
    </citation>
    <scope>NUCLEOTIDE SEQUENCE [LARGE SCALE GENOMIC DNA]</scope>
</reference>
<evidence type="ECO:0000313" key="2">
    <source>
        <dbReference type="EMBL" id="CAA7038009.1"/>
    </source>
</evidence>
<protein>
    <submittedName>
        <fullName evidence="2">Uncharacterized protein</fullName>
    </submittedName>
</protein>
<proteinExistence type="predicted"/>
<sequence>MVTAKASPLLSSSSTIKEGDNEEEAHNHVPDPVIRQLNNQQPMPNNEEDNEPEQLEDYVGMEDLENDGSNNSSDIAMTLFELMQRCKTEAPAQRKRCFMDALVVDFIRDEEERLQASPITRGE</sequence>
<gene>
    <name evidence="2" type="ORF">MERR_LOCUS25244</name>
</gene>
<dbReference type="EMBL" id="CACVBM020001185">
    <property type="protein sequence ID" value="CAA7038009.1"/>
    <property type="molecule type" value="Genomic_DNA"/>
</dbReference>
<comment type="caution">
    <text evidence="2">The sequence shown here is derived from an EMBL/GenBank/DDBJ whole genome shotgun (WGS) entry which is preliminary data.</text>
</comment>
<dbReference type="Proteomes" id="UP000467841">
    <property type="component" value="Unassembled WGS sequence"/>
</dbReference>
<name>A0A6D2J8X9_9BRAS</name>
<organism evidence="2 3">
    <name type="scientific">Microthlaspi erraticum</name>
    <dbReference type="NCBI Taxonomy" id="1685480"/>
    <lineage>
        <taxon>Eukaryota</taxon>
        <taxon>Viridiplantae</taxon>
        <taxon>Streptophyta</taxon>
        <taxon>Embryophyta</taxon>
        <taxon>Tracheophyta</taxon>
        <taxon>Spermatophyta</taxon>
        <taxon>Magnoliopsida</taxon>
        <taxon>eudicotyledons</taxon>
        <taxon>Gunneridae</taxon>
        <taxon>Pentapetalae</taxon>
        <taxon>rosids</taxon>
        <taxon>malvids</taxon>
        <taxon>Brassicales</taxon>
        <taxon>Brassicaceae</taxon>
        <taxon>Coluteocarpeae</taxon>
        <taxon>Microthlaspi</taxon>
    </lineage>
</organism>
<evidence type="ECO:0000313" key="3">
    <source>
        <dbReference type="Proteomes" id="UP000467841"/>
    </source>
</evidence>
<feature type="region of interest" description="Disordered" evidence="1">
    <location>
        <begin position="1"/>
        <end position="55"/>
    </location>
</feature>
<feature type="compositionally biased region" description="Low complexity" evidence="1">
    <location>
        <begin position="36"/>
        <end position="45"/>
    </location>
</feature>
<dbReference type="AlphaFoldDB" id="A0A6D2J8X9"/>
<accession>A0A6D2J8X9</accession>
<keyword evidence="3" id="KW-1185">Reference proteome</keyword>
<evidence type="ECO:0000256" key="1">
    <source>
        <dbReference type="SAM" id="MobiDB-lite"/>
    </source>
</evidence>